<dbReference type="EMBL" id="CP044016">
    <property type="protein sequence ID" value="QES88537.1"/>
    <property type="molecule type" value="Genomic_DNA"/>
</dbReference>
<dbReference type="AlphaFoldDB" id="A0A5P2FZY6"/>
<dbReference type="KEGG" id="arac:E0W69_007635"/>
<reference evidence="1 2" key="1">
    <citation type="submission" date="2019-09" db="EMBL/GenBank/DDBJ databases">
        <title>Complete genome sequence of Arachidicoccus sp. B3-10 isolated from apple orchard soil.</title>
        <authorList>
            <person name="Kim H.S."/>
            <person name="Han K.-I."/>
            <person name="Suh M.K."/>
            <person name="Lee K.C."/>
            <person name="Eom M.K."/>
            <person name="Kim J.-S."/>
            <person name="Kang S.W."/>
            <person name="Sin Y."/>
            <person name="Lee J.-S."/>
        </authorList>
    </citation>
    <scope>NUCLEOTIDE SEQUENCE [LARGE SCALE GENOMIC DNA]</scope>
    <source>
        <strain evidence="1 2">B3-10</strain>
    </source>
</reference>
<keyword evidence="2" id="KW-1185">Reference proteome</keyword>
<name>A0A5P2FZY6_9BACT</name>
<gene>
    <name evidence="1" type="ORF">E0W69_007635</name>
</gene>
<dbReference type="Proteomes" id="UP000292424">
    <property type="component" value="Chromosome"/>
</dbReference>
<accession>A0A5P2FZY6</accession>
<protein>
    <submittedName>
        <fullName evidence="1">Uncharacterized protein</fullName>
    </submittedName>
</protein>
<sequence length="60" mass="7051">MRWEVCPWRNVTGKRRNDLLPVKAETNTYIIDCCGDSNSHPIMRPANFFQHGGRFFLLLK</sequence>
<proteinExistence type="predicted"/>
<evidence type="ECO:0000313" key="2">
    <source>
        <dbReference type="Proteomes" id="UP000292424"/>
    </source>
</evidence>
<organism evidence="1 2">
    <name type="scientific">Rhizosphaericola mali</name>
    <dbReference type="NCBI Taxonomy" id="2545455"/>
    <lineage>
        <taxon>Bacteria</taxon>
        <taxon>Pseudomonadati</taxon>
        <taxon>Bacteroidota</taxon>
        <taxon>Chitinophagia</taxon>
        <taxon>Chitinophagales</taxon>
        <taxon>Chitinophagaceae</taxon>
        <taxon>Rhizosphaericola</taxon>
    </lineage>
</organism>
<evidence type="ECO:0000313" key="1">
    <source>
        <dbReference type="EMBL" id="QES88537.1"/>
    </source>
</evidence>